<accession>T0ZMR7</accession>
<dbReference type="AlphaFoldDB" id="T0ZMR7"/>
<dbReference type="EMBL" id="AUZX01014822">
    <property type="protein sequence ID" value="EQD31065.1"/>
    <property type="molecule type" value="Genomic_DNA"/>
</dbReference>
<gene>
    <name evidence="2" type="ORF">B1A_20097</name>
</gene>
<keyword evidence="1" id="KW-0472">Membrane</keyword>
<evidence type="ECO:0000256" key="1">
    <source>
        <dbReference type="SAM" id="Phobius"/>
    </source>
</evidence>
<organism evidence="2">
    <name type="scientific">mine drainage metagenome</name>
    <dbReference type="NCBI Taxonomy" id="410659"/>
    <lineage>
        <taxon>unclassified sequences</taxon>
        <taxon>metagenomes</taxon>
        <taxon>ecological metagenomes</taxon>
    </lineage>
</organism>
<reference evidence="2" key="2">
    <citation type="journal article" date="2014" name="ISME J.">
        <title>Microbial stratification in low pH oxic and suboxic macroscopic growths along an acid mine drainage.</title>
        <authorList>
            <person name="Mendez-Garcia C."/>
            <person name="Mesa V."/>
            <person name="Sprenger R.R."/>
            <person name="Richter M."/>
            <person name="Diez M.S."/>
            <person name="Solano J."/>
            <person name="Bargiela R."/>
            <person name="Golyshina O.V."/>
            <person name="Manteca A."/>
            <person name="Ramos J.L."/>
            <person name="Gallego J.R."/>
            <person name="Llorente I."/>
            <person name="Martins Dos Santos V.A."/>
            <person name="Jensen O.N."/>
            <person name="Pelaez A.I."/>
            <person name="Sanchez J."/>
            <person name="Ferrer M."/>
        </authorList>
    </citation>
    <scope>NUCLEOTIDE SEQUENCE</scope>
</reference>
<feature type="transmembrane region" description="Helical" evidence="1">
    <location>
        <begin position="172"/>
        <end position="193"/>
    </location>
</feature>
<comment type="caution">
    <text evidence="2">The sequence shown here is derived from an EMBL/GenBank/DDBJ whole genome shotgun (WGS) entry which is preliminary data.</text>
</comment>
<keyword evidence="1" id="KW-1133">Transmembrane helix</keyword>
<feature type="transmembrane region" description="Helical" evidence="1">
    <location>
        <begin position="92"/>
        <end position="119"/>
    </location>
</feature>
<feature type="transmembrane region" description="Helical" evidence="1">
    <location>
        <begin position="42"/>
        <end position="61"/>
    </location>
</feature>
<feature type="non-terminal residue" evidence="2">
    <location>
        <position position="245"/>
    </location>
</feature>
<reference evidence="2" key="1">
    <citation type="submission" date="2013-08" db="EMBL/GenBank/DDBJ databases">
        <authorList>
            <person name="Mendez C."/>
            <person name="Richter M."/>
            <person name="Ferrer M."/>
            <person name="Sanchez J."/>
        </authorList>
    </citation>
    <scope>NUCLEOTIDE SEQUENCE</scope>
</reference>
<protein>
    <submittedName>
        <fullName evidence="2">ABC transporter permease protein</fullName>
    </submittedName>
</protein>
<keyword evidence="1" id="KW-0812">Transmembrane</keyword>
<feature type="non-terminal residue" evidence="2">
    <location>
        <position position="1"/>
    </location>
</feature>
<evidence type="ECO:0000313" key="2">
    <source>
        <dbReference type="EMBL" id="EQD31065.1"/>
    </source>
</evidence>
<proteinExistence type="predicted"/>
<sequence>HMLQVNGGGSSSAISMLFAEQTPKQIEQAAKLLNGSLLGVNALFGLVMGVVLFFYLLGALYDDRRDRSVLFWKSLPVSDAGTVISKALMAGVLVPLLVFVLMLATWLLLQILLSVFVLIHGGSPWALIWGQHSFLPMLAVLLADLPAHMLWALFAVGWLLLCSAAVRSKPFLWAVLIPVLFGIANGWIGLMGVPNLPAWFLWREGIARMLLGMFGLYGAWGQTQSVGDEALRSGNIFGWEAAGRG</sequence>
<name>T0ZMR7_9ZZZZ</name>
<feature type="transmembrane region" description="Helical" evidence="1">
    <location>
        <begin position="150"/>
        <end position="166"/>
    </location>
</feature>